<dbReference type="Proteomes" id="UP000198406">
    <property type="component" value="Unassembled WGS sequence"/>
</dbReference>
<feature type="domain" description="Helicase-associated" evidence="2">
    <location>
        <begin position="254"/>
        <end position="310"/>
    </location>
</feature>
<feature type="domain" description="Helicase-associated" evidence="2">
    <location>
        <begin position="75"/>
        <end position="134"/>
    </location>
</feature>
<feature type="region of interest" description="Disordered" evidence="1">
    <location>
        <begin position="500"/>
        <end position="527"/>
    </location>
</feature>
<reference evidence="3 4" key="1">
    <citation type="journal article" date="2015" name="Plant Cell">
        <title>Oil accumulation by the oleaginous diatom Fistulifera solaris as revealed by the genome and transcriptome.</title>
        <authorList>
            <person name="Tanaka T."/>
            <person name="Maeda Y."/>
            <person name="Veluchamy A."/>
            <person name="Tanaka M."/>
            <person name="Abida H."/>
            <person name="Marechal E."/>
            <person name="Bowler C."/>
            <person name="Muto M."/>
            <person name="Sunaga Y."/>
            <person name="Tanaka M."/>
            <person name="Yoshino T."/>
            <person name="Taniguchi T."/>
            <person name="Fukuda Y."/>
            <person name="Nemoto M."/>
            <person name="Matsumoto M."/>
            <person name="Wong P.S."/>
            <person name="Aburatani S."/>
            <person name="Fujibuchi W."/>
        </authorList>
    </citation>
    <scope>NUCLEOTIDE SEQUENCE [LARGE SCALE GENOMIC DNA]</scope>
    <source>
        <strain evidence="3 4">JPCC DA0580</strain>
    </source>
</reference>
<feature type="region of interest" description="Disordered" evidence="1">
    <location>
        <begin position="322"/>
        <end position="346"/>
    </location>
</feature>
<evidence type="ECO:0000313" key="4">
    <source>
        <dbReference type="Proteomes" id="UP000198406"/>
    </source>
</evidence>
<dbReference type="PANTHER" id="PTHR33418">
    <property type="entry name" value="HELICASE-ASSOCIATED"/>
    <property type="match status" value="1"/>
</dbReference>
<dbReference type="PANTHER" id="PTHR33418:SF1">
    <property type="entry name" value="HELICASE-ASSOCIATED DOMAIN-CONTAINING PROTEIN"/>
    <property type="match status" value="1"/>
</dbReference>
<name>A0A1Z5JI31_FISSO</name>
<protein>
    <recommendedName>
        <fullName evidence="2">Helicase-associated domain-containing protein</fullName>
    </recommendedName>
</protein>
<feature type="compositionally biased region" description="Polar residues" evidence="1">
    <location>
        <begin position="517"/>
        <end position="527"/>
    </location>
</feature>
<keyword evidence="4" id="KW-1185">Reference proteome</keyword>
<sequence length="697" mass="79837">MKKYRHLKAFHGAYGHCNLPNSHENEGLSSWIADQRSSYRSGTLRRDHQELLHAMGFVWSPSGTEPSDKGERTADSRWMERYNRLVAYKTKNGHIKVKASEDKDLNTWIYNQRASYHAGTLRKDRKQLLSELEFVWNTSKKVPHSTKVPKVQPTMWMEYYTRLLAFHRKHGHLIVTTKDDKGLNKWIFRQRLFQNFGTLRRDRKELLDQIGFDWVPQKGSSTKSGLPSIADHMDSNLSSKLARGVETQSARIDDRVWNANLQLLSDYKERHGHTDVPRRGKTKELGQWLFVQCSLIERRKLAEDKATRLLDLLKVDTVVEPRSMNRPPADEAPGGSAKSSNSTISWTHESETLEIIQKFPVGTRIEKQFEVEGKFESFGGAVVSFDHFEDDEGSRFWGYMIHYDDGDKEHMLEADVAKHADETKRKKRGRPKKDDTKEATIAKPLAVDEAERKRRSRRSNGDPKSTERQKKEELLKGESCATTYKERKAKAVSVVVATGASEKKESSAHAEKKETANQSSMPAETNDEVSTILQQRSKRKVTLDDFDHNNQVEDFVEGGAVIQVSTENRNMNSESLNKRRQNQTEVENKEKSFDEVDHEDERLASVVSPVTSSAQAIGPKSSTVCYPNQKFAIGTPIVRTFFDMSDNEEEKAYSGKVAEYVYVVEEKLGLYFVQYDDGDTEFLEEWEVAKFSSSLSM</sequence>
<gene>
    <name evidence="3" type="ORF">FisN_3Lh166</name>
</gene>
<feature type="domain" description="Helicase-associated" evidence="2">
    <location>
        <begin position="154"/>
        <end position="212"/>
    </location>
</feature>
<feature type="domain" description="Helicase-associated" evidence="2">
    <location>
        <begin position="2"/>
        <end position="57"/>
    </location>
</feature>
<comment type="caution">
    <text evidence="3">The sequence shown here is derived from an EMBL/GenBank/DDBJ whole genome shotgun (WGS) entry which is preliminary data.</text>
</comment>
<evidence type="ECO:0000259" key="2">
    <source>
        <dbReference type="Pfam" id="PF03457"/>
    </source>
</evidence>
<feature type="compositionally biased region" description="Polar residues" evidence="1">
    <location>
        <begin position="337"/>
        <end position="346"/>
    </location>
</feature>
<dbReference type="InParanoid" id="A0A1Z5JI31"/>
<dbReference type="AlphaFoldDB" id="A0A1Z5JI31"/>
<dbReference type="InterPro" id="IPR005114">
    <property type="entry name" value="Helicase_assoc"/>
</dbReference>
<dbReference type="OrthoDB" id="46808at2759"/>
<proteinExistence type="predicted"/>
<organism evidence="3 4">
    <name type="scientific">Fistulifera solaris</name>
    <name type="common">Oleaginous diatom</name>
    <dbReference type="NCBI Taxonomy" id="1519565"/>
    <lineage>
        <taxon>Eukaryota</taxon>
        <taxon>Sar</taxon>
        <taxon>Stramenopiles</taxon>
        <taxon>Ochrophyta</taxon>
        <taxon>Bacillariophyta</taxon>
        <taxon>Bacillariophyceae</taxon>
        <taxon>Bacillariophycidae</taxon>
        <taxon>Naviculales</taxon>
        <taxon>Naviculaceae</taxon>
        <taxon>Fistulifera</taxon>
    </lineage>
</organism>
<evidence type="ECO:0000313" key="3">
    <source>
        <dbReference type="EMBL" id="GAX13596.1"/>
    </source>
</evidence>
<dbReference type="Gene3D" id="6.10.140.530">
    <property type="match status" value="4"/>
</dbReference>
<dbReference type="EMBL" id="BDSP01000070">
    <property type="protein sequence ID" value="GAX13596.1"/>
    <property type="molecule type" value="Genomic_DNA"/>
</dbReference>
<evidence type="ECO:0000256" key="1">
    <source>
        <dbReference type="SAM" id="MobiDB-lite"/>
    </source>
</evidence>
<feature type="compositionally biased region" description="Polar residues" evidence="1">
    <location>
        <begin position="566"/>
        <end position="575"/>
    </location>
</feature>
<accession>A0A1Z5JI31</accession>
<dbReference type="Pfam" id="PF03457">
    <property type="entry name" value="HA"/>
    <property type="match status" value="4"/>
</dbReference>
<feature type="compositionally biased region" description="Basic and acidic residues" evidence="1">
    <location>
        <begin position="459"/>
        <end position="474"/>
    </location>
</feature>
<feature type="compositionally biased region" description="Basic and acidic residues" evidence="1">
    <location>
        <begin position="501"/>
        <end position="515"/>
    </location>
</feature>
<feature type="region of interest" description="Disordered" evidence="1">
    <location>
        <begin position="418"/>
        <end position="474"/>
    </location>
</feature>
<feature type="region of interest" description="Disordered" evidence="1">
    <location>
        <begin position="566"/>
        <end position="591"/>
    </location>
</feature>